<dbReference type="Pfam" id="PF07309">
    <property type="entry name" value="FlaF"/>
    <property type="match status" value="1"/>
</dbReference>
<keyword evidence="1" id="KW-0969">Cilium</keyword>
<proteinExistence type="predicted"/>
<dbReference type="NCBIfam" id="NF009435">
    <property type="entry name" value="PRK12794.1"/>
    <property type="match status" value="1"/>
</dbReference>
<organism evidence="1 2">
    <name type="scientific">Roseovarius ramblicola</name>
    <dbReference type="NCBI Taxonomy" id="2022336"/>
    <lineage>
        <taxon>Bacteria</taxon>
        <taxon>Pseudomonadati</taxon>
        <taxon>Pseudomonadota</taxon>
        <taxon>Alphaproteobacteria</taxon>
        <taxon>Rhodobacterales</taxon>
        <taxon>Roseobacteraceae</taxon>
        <taxon>Roseovarius</taxon>
    </lineage>
</organism>
<keyword evidence="1" id="KW-0282">Flagellum</keyword>
<evidence type="ECO:0000313" key="1">
    <source>
        <dbReference type="EMBL" id="MFB9148526.1"/>
    </source>
</evidence>
<name>A0ABV5HXE9_9RHOB</name>
<keyword evidence="2" id="KW-1185">Reference proteome</keyword>
<dbReference type="Proteomes" id="UP001589670">
    <property type="component" value="Unassembled WGS sequence"/>
</dbReference>
<keyword evidence="1" id="KW-0966">Cell projection</keyword>
<gene>
    <name evidence="1" type="primary">flaF</name>
    <name evidence="1" type="ORF">ACFFU4_02020</name>
</gene>
<dbReference type="RefSeq" id="WP_377066532.1">
    <property type="nucleotide sequence ID" value="NZ_JBHMEC010000003.1"/>
</dbReference>
<dbReference type="InterPro" id="IPR010845">
    <property type="entry name" value="FlaF"/>
</dbReference>
<sequence length="130" mass="13595">MNTTLQARAAYGAEAGAVHTPRATEYRAFARITHRLKSATAADGGPGGGRDMPALAAALHDNRRLWAILAADAADPANRLPPALRARLVYLAEFTRVHSGRVLREGASTEPLIEVNVAVMRGLAGTGGTA</sequence>
<reference evidence="1 2" key="1">
    <citation type="submission" date="2024-09" db="EMBL/GenBank/DDBJ databases">
        <authorList>
            <person name="Sun Q."/>
            <person name="Mori K."/>
        </authorList>
    </citation>
    <scope>NUCLEOTIDE SEQUENCE [LARGE SCALE GENOMIC DNA]</scope>
    <source>
        <strain evidence="1 2">CECT 9424</strain>
    </source>
</reference>
<dbReference type="EMBL" id="JBHMEC010000003">
    <property type="protein sequence ID" value="MFB9148526.1"/>
    <property type="molecule type" value="Genomic_DNA"/>
</dbReference>
<comment type="caution">
    <text evidence="1">The sequence shown here is derived from an EMBL/GenBank/DDBJ whole genome shotgun (WGS) entry which is preliminary data.</text>
</comment>
<protein>
    <submittedName>
        <fullName evidence="1">Flagellar biosynthesis regulator FlaF</fullName>
    </submittedName>
</protein>
<accession>A0ABV5HXE9</accession>
<evidence type="ECO:0000313" key="2">
    <source>
        <dbReference type="Proteomes" id="UP001589670"/>
    </source>
</evidence>